<keyword evidence="10" id="KW-1185">Reference proteome</keyword>
<dbReference type="Gene3D" id="3.90.1110.10">
    <property type="entry name" value="RNA polymerase Rpb2, domain 2"/>
    <property type="match status" value="1"/>
</dbReference>
<keyword evidence="5" id="KW-0548">Nucleotidyltransferase</keyword>
<evidence type="ECO:0000313" key="10">
    <source>
        <dbReference type="Proteomes" id="UP000018050"/>
    </source>
</evidence>
<dbReference type="GO" id="GO:0006351">
    <property type="term" value="P:DNA-templated transcription"/>
    <property type="evidence" value="ECO:0007669"/>
    <property type="project" value="InterPro"/>
</dbReference>
<sequence>MAPLEATKRRKAPEDDGGVIPVNLEAPPAPTHSGRDQLLNPLSPSPSPHFNVALQQCVYPHILSFNTFADCYVEEMIKELPFIYVDPYYDPDRHEANPYYKPSDYLKLGIAEAVLGCPQKAGMGDLQANSDSCNRLLPRHCRESHVSYGAPLHVSFVCWRTGDENSVAFKKTMVVGQVPVMVKSNRCSLSGMSPTEMVRAGEDLDELGGYFIINGNERVLRFVIQQKTNYPIALKRESFRNREIFATDLAILLRSQRQAVHTCPGVEHFCPFLLLLRCVGGGLSLQQFKLKFMEGTWSDITEATQLHALFEEAWGNEKDFVDTDVMEHRLGQVFWRGVSWLLPPGSTYEDAGRFVINGYVLVHVKDWASKFETLLLMFRKLRQLRAGKIPVSSYCTGA</sequence>
<accession>U6GQL4</accession>
<dbReference type="GO" id="GO:0003899">
    <property type="term" value="F:DNA-directed RNA polymerase activity"/>
    <property type="evidence" value="ECO:0007669"/>
    <property type="project" value="UniProtKB-EC"/>
</dbReference>
<dbReference type="SUPFAM" id="SSF64484">
    <property type="entry name" value="beta and beta-prime subunits of DNA dependent RNA-polymerase"/>
    <property type="match status" value="1"/>
</dbReference>
<evidence type="ECO:0000256" key="5">
    <source>
        <dbReference type="ARBA" id="ARBA00022695"/>
    </source>
</evidence>
<evidence type="ECO:0000313" key="9">
    <source>
        <dbReference type="EMBL" id="CDI82495.1"/>
    </source>
</evidence>
<reference evidence="9" key="1">
    <citation type="submission" date="2013-10" db="EMBL/GenBank/DDBJ databases">
        <title>Genomic analysis of the causative agents of coccidiosis in chickens.</title>
        <authorList>
            <person name="Reid A.J."/>
            <person name="Blake D."/>
            <person name="Billington K."/>
            <person name="Browne H."/>
            <person name="Dunn M."/>
            <person name="Hung S."/>
            <person name="Kawahara F."/>
            <person name="Miranda-Saavedra D."/>
            <person name="Mourier T."/>
            <person name="Nagra H."/>
            <person name="Otto T.D."/>
            <person name="Rawlings N."/>
            <person name="Sanchez A."/>
            <person name="Sanders M."/>
            <person name="Subramaniam C."/>
            <person name="Tay Y."/>
            <person name="Dear P."/>
            <person name="Doerig C."/>
            <person name="Gruber A."/>
            <person name="Parkinson J."/>
            <person name="Shirley M."/>
            <person name="Wan K.L."/>
            <person name="Berriman M."/>
            <person name="Tomley F."/>
            <person name="Pain A."/>
        </authorList>
    </citation>
    <scope>NUCLEOTIDE SEQUENCE</scope>
    <source>
        <strain evidence="9">Houghton</strain>
    </source>
</reference>
<dbReference type="GO" id="GO:0032549">
    <property type="term" value="F:ribonucleoside binding"/>
    <property type="evidence" value="ECO:0007669"/>
    <property type="project" value="InterPro"/>
</dbReference>
<dbReference type="InterPro" id="IPR015712">
    <property type="entry name" value="DNA-dir_RNA_pol_su2"/>
</dbReference>
<dbReference type="InterPro" id="IPR007644">
    <property type="entry name" value="RNA_pol_bsu_protrusion"/>
</dbReference>
<protein>
    <recommendedName>
        <fullName evidence="2">DNA-directed RNA polymerase</fullName>
        <ecNumber evidence="2">2.7.7.6</ecNumber>
    </recommendedName>
</protein>
<feature type="domain" description="RNA polymerase beta subunit protrusion" evidence="8">
    <location>
        <begin position="58"/>
        <end position="294"/>
    </location>
</feature>
<evidence type="ECO:0000256" key="6">
    <source>
        <dbReference type="ARBA" id="ARBA00023163"/>
    </source>
</evidence>
<comment type="similarity">
    <text evidence="1">Belongs to the RNA polymerase beta chain family.</text>
</comment>
<dbReference type="EC" id="2.7.7.6" evidence="2"/>
<dbReference type="AlphaFoldDB" id="U6GQL4"/>
<evidence type="ECO:0000256" key="4">
    <source>
        <dbReference type="ARBA" id="ARBA00022679"/>
    </source>
</evidence>
<dbReference type="VEuPathDB" id="ToxoDB:EAH_00066670"/>
<dbReference type="Pfam" id="PF04563">
    <property type="entry name" value="RNA_pol_Rpb2_1"/>
    <property type="match status" value="1"/>
</dbReference>
<dbReference type="PANTHER" id="PTHR20856">
    <property type="entry name" value="DNA-DIRECTED RNA POLYMERASE I SUBUNIT 2"/>
    <property type="match status" value="1"/>
</dbReference>
<gene>
    <name evidence="9" type="ORF">EAH_00066670</name>
</gene>
<organism evidence="9 10">
    <name type="scientific">Eimeria acervulina</name>
    <name type="common">Coccidian parasite</name>
    <dbReference type="NCBI Taxonomy" id="5801"/>
    <lineage>
        <taxon>Eukaryota</taxon>
        <taxon>Sar</taxon>
        <taxon>Alveolata</taxon>
        <taxon>Apicomplexa</taxon>
        <taxon>Conoidasida</taxon>
        <taxon>Coccidia</taxon>
        <taxon>Eucoccidiorida</taxon>
        <taxon>Eimeriorina</taxon>
        <taxon>Eimeriidae</taxon>
        <taxon>Eimeria</taxon>
    </lineage>
</organism>
<evidence type="ECO:0000256" key="7">
    <source>
        <dbReference type="SAM" id="MobiDB-lite"/>
    </source>
</evidence>
<keyword evidence="6" id="KW-0804">Transcription</keyword>
<dbReference type="Proteomes" id="UP000018050">
    <property type="component" value="Unassembled WGS sequence"/>
</dbReference>
<evidence type="ECO:0000256" key="1">
    <source>
        <dbReference type="ARBA" id="ARBA00006835"/>
    </source>
</evidence>
<reference evidence="9" key="2">
    <citation type="submission" date="2013-10" db="EMBL/GenBank/DDBJ databases">
        <authorList>
            <person name="Aslett M."/>
        </authorList>
    </citation>
    <scope>NUCLEOTIDE SEQUENCE</scope>
    <source>
        <strain evidence="9">Houghton</strain>
    </source>
</reference>
<dbReference type="OrthoDB" id="10248617at2759"/>
<keyword evidence="4" id="KW-0808">Transferase</keyword>
<dbReference type="EMBL" id="HG672447">
    <property type="protein sequence ID" value="CDI82495.1"/>
    <property type="molecule type" value="Genomic_DNA"/>
</dbReference>
<feature type="region of interest" description="Disordered" evidence="7">
    <location>
        <begin position="1"/>
        <end position="42"/>
    </location>
</feature>
<dbReference type="GeneID" id="25274737"/>
<keyword evidence="3 9" id="KW-0240">DNA-directed RNA polymerase</keyword>
<dbReference type="GO" id="GO:0000428">
    <property type="term" value="C:DNA-directed RNA polymerase complex"/>
    <property type="evidence" value="ECO:0007669"/>
    <property type="project" value="UniProtKB-KW"/>
</dbReference>
<dbReference type="InterPro" id="IPR037034">
    <property type="entry name" value="RNA_pol_Rpb2_2_sf"/>
</dbReference>
<dbReference type="RefSeq" id="XP_013248117.1">
    <property type="nucleotide sequence ID" value="XM_013392663.1"/>
</dbReference>
<proteinExistence type="inferred from homology"/>
<evidence type="ECO:0000256" key="3">
    <source>
        <dbReference type="ARBA" id="ARBA00022478"/>
    </source>
</evidence>
<name>U6GQL4_EIMAC</name>
<evidence type="ECO:0000256" key="2">
    <source>
        <dbReference type="ARBA" id="ARBA00012418"/>
    </source>
</evidence>
<evidence type="ECO:0000259" key="8">
    <source>
        <dbReference type="Pfam" id="PF04563"/>
    </source>
</evidence>
<dbReference type="GO" id="GO:0003677">
    <property type="term" value="F:DNA binding"/>
    <property type="evidence" value="ECO:0007669"/>
    <property type="project" value="InterPro"/>
</dbReference>